<dbReference type="AlphaFoldDB" id="A0AAV5T9I4"/>
<protein>
    <submittedName>
        <fullName evidence="1">Uncharacterized protein</fullName>
    </submittedName>
</protein>
<accession>A0AAV5T9I4</accession>
<keyword evidence="2" id="KW-1185">Reference proteome</keyword>
<feature type="non-terminal residue" evidence="1">
    <location>
        <position position="1"/>
    </location>
</feature>
<dbReference type="EMBL" id="BTSX01000004">
    <property type="protein sequence ID" value="GMS91893.1"/>
    <property type="molecule type" value="Genomic_DNA"/>
</dbReference>
<feature type="non-terminal residue" evidence="1">
    <location>
        <position position="90"/>
    </location>
</feature>
<name>A0AAV5T9I4_9BILA</name>
<organism evidence="1 2">
    <name type="scientific">Pristionchus entomophagus</name>
    <dbReference type="NCBI Taxonomy" id="358040"/>
    <lineage>
        <taxon>Eukaryota</taxon>
        <taxon>Metazoa</taxon>
        <taxon>Ecdysozoa</taxon>
        <taxon>Nematoda</taxon>
        <taxon>Chromadorea</taxon>
        <taxon>Rhabditida</taxon>
        <taxon>Rhabditina</taxon>
        <taxon>Diplogasteromorpha</taxon>
        <taxon>Diplogasteroidea</taxon>
        <taxon>Neodiplogasteridae</taxon>
        <taxon>Pristionchus</taxon>
    </lineage>
</organism>
<sequence length="90" mass="10005">SPSLSLSPLSFSPLSLSPPSISSLFLSLPSMVRVWRRLRESILSASDDQPSVESYLRHTQFLTVPLFYLNALYLSQSPLLASRPLVNDGR</sequence>
<comment type="caution">
    <text evidence="1">The sequence shown here is derived from an EMBL/GenBank/DDBJ whole genome shotgun (WGS) entry which is preliminary data.</text>
</comment>
<gene>
    <name evidence="1" type="ORF">PENTCL1PPCAC_14068</name>
</gene>
<evidence type="ECO:0000313" key="1">
    <source>
        <dbReference type="EMBL" id="GMS91893.1"/>
    </source>
</evidence>
<dbReference type="Proteomes" id="UP001432027">
    <property type="component" value="Unassembled WGS sequence"/>
</dbReference>
<evidence type="ECO:0000313" key="2">
    <source>
        <dbReference type="Proteomes" id="UP001432027"/>
    </source>
</evidence>
<reference evidence="1" key="1">
    <citation type="submission" date="2023-10" db="EMBL/GenBank/DDBJ databases">
        <title>Genome assembly of Pristionchus species.</title>
        <authorList>
            <person name="Yoshida K."/>
            <person name="Sommer R.J."/>
        </authorList>
    </citation>
    <scope>NUCLEOTIDE SEQUENCE</scope>
    <source>
        <strain evidence="1">RS0144</strain>
    </source>
</reference>
<proteinExistence type="predicted"/>